<accession>A0ABR9X9A6</accession>
<keyword evidence="6" id="KW-0472">Membrane</keyword>
<evidence type="ECO:0000256" key="4">
    <source>
        <dbReference type="ARBA" id="ARBA00022452"/>
    </source>
</evidence>
<reference evidence="8 9" key="1">
    <citation type="journal article" date="2021" name="Int. J. Syst. Evol. Microbiol.">
        <title>Salipiger mangrovisoli sp. nov., isolated from mangrove soil and the proposal for the reclassification of Paraphaeobacter pallidus as Salipiger pallidus comb. nov.</title>
        <authorList>
            <person name="Du J."/>
            <person name="Liu Y."/>
            <person name="Pei T."/>
            <person name="Deng M.R."/>
            <person name="Zhu H."/>
        </authorList>
    </citation>
    <scope>NUCLEOTIDE SEQUENCE [LARGE SCALE GENOMIC DNA]</scope>
    <source>
        <strain evidence="8 9">6D45A</strain>
    </source>
</reference>
<comment type="subcellular location">
    <subcellularLocation>
        <location evidence="1">Cell outer membrane</location>
    </subcellularLocation>
</comment>
<evidence type="ECO:0000256" key="5">
    <source>
        <dbReference type="ARBA" id="ARBA00022692"/>
    </source>
</evidence>
<keyword evidence="3" id="KW-0813">Transport</keyword>
<evidence type="ECO:0000313" key="9">
    <source>
        <dbReference type="Proteomes" id="UP000607796"/>
    </source>
</evidence>
<keyword evidence="4" id="KW-1134">Transmembrane beta strand</keyword>
<keyword evidence="9" id="KW-1185">Reference proteome</keyword>
<evidence type="ECO:0000256" key="6">
    <source>
        <dbReference type="ARBA" id="ARBA00023136"/>
    </source>
</evidence>
<dbReference type="SUPFAM" id="SSF56954">
    <property type="entry name" value="Outer membrane efflux proteins (OEP)"/>
    <property type="match status" value="1"/>
</dbReference>
<dbReference type="InterPro" id="IPR051906">
    <property type="entry name" value="TolC-like"/>
</dbReference>
<keyword evidence="5" id="KW-0812">Transmembrane</keyword>
<dbReference type="InterPro" id="IPR003423">
    <property type="entry name" value="OMP_efflux"/>
</dbReference>
<protein>
    <submittedName>
        <fullName evidence="8">TolC family protein</fullName>
    </submittedName>
</protein>
<evidence type="ECO:0000256" key="2">
    <source>
        <dbReference type="ARBA" id="ARBA00007613"/>
    </source>
</evidence>
<dbReference type="RefSeq" id="WP_194137372.1">
    <property type="nucleotide sequence ID" value="NZ_JADFFK010000026.1"/>
</dbReference>
<dbReference type="PANTHER" id="PTHR30026">
    <property type="entry name" value="OUTER MEMBRANE PROTEIN TOLC"/>
    <property type="match status" value="1"/>
</dbReference>
<dbReference type="Gene3D" id="1.20.1600.10">
    <property type="entry name" value="Outer membrane efflux proteins (OEP)"/>
    <property type="match status" value="1"/>
</dbReference>
<dbReference type="PANTHER" id="PTHR30026:SF22">
    <property type="entry name" value="OUTER MEMBRANE EFFLUX PROTEIN"/>
    <property type="match status" value="1"/>
</dbReference>
<gene>
    <name evidence="8" type="ORF">IQ782_24925</name>
</gene>
<dbReference type="Proteomes" id="UP000607796">
    <property type="component" value="Unassembled WGS sequence"/>
</dbReference>
<name>A0ABR9X9A6_9RHOB</name>
<evidence type="ECO:0000256" key="7">
    <source>
        <dbReference type="ARBA" id="ARBA00023237"/>
    </source>
</evidence>
<comment type="caution">
    <text evidence="8">The sequence shown here is derived from an EMBL/GenBank/DDBJ whole genome shotgun (WGS) entry which is preliminary data.</text>
</comment>
<keyword evidence="7" id="KW-0998">Cell outer membrane</keyword>
<comment type="similarity">
    <text evidence="2">Belongs to the outer membrane factor (OMF) (TC 1.B.17) family.</text>
</comment>
<evidence type="ECO:0000256" key="3">
    <source>
        <dbReference type="ARBA" id="ARBA00022448"/>
    </source>
</evidence>
<evidence type="ECO:0000313" key="8">
    <source>
        <dbReference type="EMBL" id="MBE9640098.1"/>
    </source>
</evidence>
<dbReference type="Pfam" id="PF02321">
    <property type="entry name" value="OEP"/>
    <property type="match status" value="2"/>
</dbReference>
<sequence length="424" mass="45695">MKLYRPSGLRGLLSRFGAGAVLVLCLAPGPLAAQMTLTQALGLATELDPTVTAKRQVVASRTIGIQEARDAYYPSVNVSADSNTTDANGPGITLTISQVLYDWGLIRSQIKSATQARVRSISDLKMAVEALTLDVAEAFLDVEIADRKIALTNEYADYAGRLARQAEDRARAGLGDNGEVARARLEIARAEDRLATLRSDRALSLSQIGFLTGRNPSGVAAPPSLGYARRYGSMEQIRQAVRIAPDYVASQASAAEAEAEVQRTKAARLPTISLQAEGRTDLNGGRTRTALGIAAGVDLNASTVGGRSLQISQRDFAAAKFNLQGVERQLTNVAQTSLQQLNALRATEAARAGQLEESRRVLDTYEEQFTAGQRDLIDVLTTGRDLYDAQIEQVETYEDRKRTEYEAAHDLGVLGTLILEASRT</sequence>
<proteinExistence type="inferred from homology"/>
<evidence type="ECO:0000256" key="1">
    <source>
        <dbReference type="ARBA" id="ARBA00004442"/>
    </source>
</evidence>
<dbReference type="EMBL" id="JADFFK010000026">
    <property type="protein sequence ID" value="MBE9640098.1"/>
    <property type="molecule type" value="Genomic_DNA"/>
</dbReference>
<organism evidence="8 9">
    <name type="scientific">Salipiger mangrovisoli</name>
    <dbReference type="NCBI Taxonomy" id="2865933"/>
    <lineage>
        <taxon>Bacteria</taxon>
        <taxon>Pseudomonadati</taxon>
        <taxon>Pseudomonadota</taxon>
        <taxon>Alphaproteobacteria</taxon>
        <taxon>Rhodobacterales</taxon>
        <taxon>Roseobacteraceae</taxon>
        <taxon>Salipiger</taxon>
    </lineage>
</organism>